<dbReference type="NCBIfam" id="TIGR01366">
    <property type="entry name" value="serC_3"/>
    <property type="match status" value="1"/>
</dbReference>
<keyword evidence="11" id="KW-0664">Pyridoxine biosynthesis</keyword>
<evidence type="ECO:0000256" key="6">
    <source>
        <dbReference type="ARBA" id="ARBA00022490"/>
    </source>
</evidence>
<dbReference type="EC" id="2.6.1.52" evidence="5"/>
<dbReference type="Proteomes" id="UP000014387">
    <property type="component" value="Unassembled WGS sequence"/>
</dbReference>
<comment type="catalytic activity">
    <reaction evidence="15">
        <text>O-phospho-L-serine + 2-oxoglutarate = 3-phosphooxypyruvate + L-glutamate</text>
        <dbReference type="Rhea" id="RHEA:14329"/>
        <dbReference type="ChEBI" id="CHEBI:16810"/>
        <dbReference type="ChEBI" id="CHEBI:18110"/>
        <dbReference type="ChEBI" id="CHEBI:29985"/>
        <dbReference type="ChEBI" id="CHEBI:57524"/>
        <dbReference type="EC" id="2.6.1.52"/>
    </reaction>
</comment>
<dbReference type="PANTHER" id="PTHR21152">
    <property type="entry name" value="AMINOTRANSFERASE CLASS V"/>
    <property type="match status" value="1"/>
</dbReference>
<evidence type="ECO:0000256" key="14">
    <source>
        <dbReference type="ARBA" id="ARBA00047630"/>
    </source>
</evidence>
<dbReference type="InterPro" id="IPR022278">
    <property type="entry name" value="Pser_aminoTfrase"/>
</dbReference>
<comment type="catalytic activity">
    <reaction evidence="14">
        <text>4-(phosphooxy)-L-threonine + 2-oxoglutarate = (R)-3-hydroxy-2-oxo-4-phosphooxybutanoate + L-glutamate</text>
        <dbReference type="Rhea" id="RHEA:16573"/>
        <dbReference type="ChEBI" id="CHEBI:16810"/>
        <dbReference type="ChEBI" id="CHEBI:29985"/>
        <dbReference type="ChEBI" id="CHEBI:58452"/>
        <dbReference type="ChEBI" id="CHEBI:58538"/>
        <dbReference type="EC" id="2.6.1.52"/>
    </reaction>
</comment>
<evidence type="ECO:0000256" key="8">
    <source>
        <dbReference type="ARBA" id="ARBA00022605"/>
    </source>
</evidence>
<proteinExistence type="inferred from homology"/>
<keyword evidence="12" id="KW-0718">Serine biosynthesis</keyword>
<keyword evidence="6" id="KW-0963">Cytoplasm</keyword>
<dbReference type="GO" id="GO:0004648">
    <property type="term" value="F:O-phospho-L-serine:2-oxoglutarate aminotransferase activity"/>
    <property type="evidence" value="ECO:0007669"/>
    <property type="project" value="UniProtKB-EC"/>
</dbReference>
<dbReference type="OrthoDB" id="975012at2"/>
<evidence type="ECO:0000313" key="18">
    <source>
        <dbReference type="Proteomes" id="UP000014387"/>
    </source>
</evidence>
<dbReference type="PANTHER" id="PTHR21152:SF40">
    <property type="entry name" value="ALANINE--GLYOXYLATE AMINOTRANSFERASE"/>
    <property type="match status" value="1"/>
</dbReference>
<dbReference type="InterPro" id="IPR015424">
    <property type="entry name" value="PyrdxlP-dep_Trfase"/>
</dbReference>
<evidence type="ECO:0000256" key="13">
    <source>
        <dbReference type="ARBA" id="ARBA00031421"/>
    </source>
</evidence>
<comment type="pathway">
    <text evidence="3">Amino-acid biosynthesis; L-serine biosynthesis; L-serine from 3-phospho-D-glycerate: step 2/3.</text>
</comment>
<evidence type="ECO:0000256" key="1">
    <source>
        <dbReference type="ARBA" id="ARBA00001933"/>
    </source>
</evidence>
<keyword evidence="7" id="KW-0032">Aminotransferase</keyword>
<evidence type="ECO:0000256" key="12">
    <source>
        <dbReference type="ARBA" id="ARBA00023299"/>
    </source>
</evidence>
<dbReference type="InterPro" id="IPR015422">
    <property type="entry name" value="PyrdxlP-dep_Trfase_small"/>
</dbReference>
<gene>
    <name evidence="17" type="ORF">HMPREF9238_01423</name>
</gene>
<dbReference type="InterPro" id="IPR006272">
    <property type="entry name" value="Pser_aminoTfrase_mycobac"/>
</dbReference>
<keyword evidence="9" id="KW-0808">Transferase</keyword>
<dbReference type="RefSeq" id="WP_016444756.1">
    <property type="nucleotide sequence ID" value="NZ_KE150266.1"/>
</dbReference>
<dbReference type="GO" id="GO:0019265">
    <property type="term" value="P:glycine biosynthetic process, by transamination of glyoxylate"/>
    <property type="evidence" value="ECO:0007669"/>
    <property type="project" value="TreeGrafter"/>
</dbReference>
<keyword evidence="18" id="KW-1185">Reference proteome</keyword>
<evidence type="ECO:0000256" key="2">
    <source>
        <dbReference type="ARBA" id="ARBA00003483"/>
    </source>
</evidence>
<sequence length="374" mass="40784">MATKIQIPFDLLPKDGRFGSGPSLVRREQIDRLADGNTPRSPYLIMGTSHRKPPVRNVVGEVREMIARLFNIPDGYEVVLGNGGSTAFWAVATTSLIRKRSAHATFGEFGAKFYEEAARAPFLDEPARFDAPAGQLATVEPVADADVYAWPHHETSTGVISPVERTPGGLCLVDATSVAGGASVDIAQTDAYYFAPQKCFGSDGGIWFAILSPAAIERAQQLHTDADRWMPQFLDLSIAIDNSRKDQTLNTPALATLLMMHAQLEWMLALGGLDATARRSKASTDLIYMWAEHSKFASPFVIDPALRSPVVATIDFEGVDASVVSRVLRDNGVVDVDPYRKLGRNQLRIGAFPSVNPQDVSALLRCIDFVVERL</sequence>
<evidence type="ECO:0000256" key="10">
    <source>
        <dbReference type="ARBA" id="ARBA00022898"/>
    </source>
</evidence>
<dbReference type="AlphaFoldDB" id="A0A9W5RFS2"/>
<dbReference type="Pfam" id="PF00266">
    <property type="entry name" value="Aminotran_5"/>
    <property type="match status" value="1"/>
</dbReference>
<comment type="similarity">
    <text evidence="4">Belongs to the class-V pyridoxal-phosphate-dependent aminotransferase family. SerC subfamily.</text>
</comment>
<evidence type="ECO:0000256" key="3">
    <source>
        <dbReference type="ARBA" id="ARBA00005099"/>
    </source>
</evidence>
<evidence type="ECO:0000256" key="11">
    <source>
        <dbReference type="ARBA" id="ARBA00023096"/>
    </source>
</evidence>
<evidence type="ECO:0000256" key="7">
    <source>
        <dbReference type="ARBA" id="ARBA00022576"/>
    </source>
</evidence>
<evidence type="ECO:0000256" key="4">
    <source>
        <dbReference type="ARBA" id="ARBA00006904"/>
    </source>
</evidence>
<dbReference type="EMBL" id="AGWN01000001">
    <property type="protein sequence ID" value="EPD31646.1"/>
    <property type="molecule type" value="Genomic_DNA"/>
</dbReference>
<protein>
    <recommendedName>
        <fullName evidence="5">phosphoserine transaminase</fullName>
        <ecNumber evidence="5">2.6.1.52</ecNumber>
    </recommendedName>
    <alternativeName>
        <fullName evidence="13">Phosphohydroxythreonine aminotransferase</fullName>
    </alternativeName>
</protein>
<accession>A0A9W5RFS2</accession>
<dbReference type="Gene3D" id="3.40.640.10">
    <property type="entry name" value="Type I PLP-dependent aspartate aminotransferase-like (Major domain)"/>
    <property type="match status" value="1"/>
</dbReference>
<reference evidence="17 18" key="1">
    <citation type="submission" date="2013-05" db="EMBL/GenBank/DDBJ databases">
        <title>The Genome Sequence of Actinomyces europaeus ACS-120-V-COL10B.</title>
        <authorList>
            <consortium name="The Broad Institute Genomics Platform"/>
            <person name="Earl A."/>
            <person name="Ward D."/>
            <person name="Feldgarden M."/>
            <person name="Gevers D."/>
            <person name="Saerens B."/>
            <person name="Vaneechoutte M."/>
            <person name="Walker B."/>
            <person name="Young S."/>
            <person name="Zeng Q."/>
            <person name="Gargeya S."/>
            <person name="Fitzgerald M."/>
            <person name="Haas B."/>
            <person name="Abouelleil A."/>
            <person name="Allen A.W."/>
            <person name="Alvarado L."/>
            <person name="Arachchi H.M."/>
            <person name="Berlin A.M."/>
            <person name="Chapman S.B."/>
            <person name="Gainer-Dewar J."/>
            <person name="Goldberg J."/>
            <person name="Griggs A."/>
            <person name="Gujja S."/>
            <person name="Hansen M."/>
            <person name="Howarth C."/>
            <person name="Imamovic A."/>
            <person name="Ireland A."/>
            <person name="Larimer J."/>
            <person name="McCowan C."/>
            <person name="Murphy C."/>
            <person name="Pearson M."/>
            <person name="Poon T.W."/>
            <person name="Priest M."/>
            <person name="Roberts A."/>
            <person name="Saif S."/>
            <person name="Shea T."/>
            <person name="Sisk P."/>
            <person name="Sykes S."/>
            <person name="Wortman J."/>
            <person name="Nusbaum C."/>
            <person name="Birren B."/>
        </authorList>
    </citation>
    <scope>NUCLEOTIDE SEQUENCE [LARGE SCALE GENOMIC DNA]</scope>
    <source>
        <strain evidence="17 18">ACS-120-V-Col10b</strain>
    </source>
</reference>
<dbReference type="InterPro" id="IPR015421">
    <property type="entry name" value="PyrdxlP-dep_Trfase_major"/>
</dbReference>
<dbReference type="PIRSF" id="PIRSF000525">
    <property type="entry name" value="SerC"/>
    <property type="match status" value="1"/>
</dbReference>
<comment type="caution">
    <text evidence="17">The sequence shown here is derived from an EMBL/GenBank/DDBJ whole genome shotgun (WGS) entry which is preliminary data.</text>
</comment>
<evidence type="ECO:0000259" key="16">
    <source>
        <dbReference type="Pfam" id="PF00266"/>
    </source>
</evidence>
<evidence type="ECO:0000256" key="15">
    <source>
        <dbReference type="ARBA" id="ARBA00049007"/>
    </source>
</evidence>
<organism evidence="17 18">
    <name type="scientific">Gleimia europaea ACS-120-V-Col10b</name>
    <dbReference type="NCBI Taxonomy" id="883069"/>
    <lineage>
        <taxon>Bacteria</taxon>
        <taxon>Bacillati</taxon>
        <taxon>Actinomycetota</taxon>
        <taxon>Actinomycetes</taxon>
        <taxon>Actinomycetales</taxon>
        <taxon>Actinomycetaceae</taxon>
        <taxon>Gleimia</taxon>
    </lineage>
</organism>
<dbReference type="GO" id="GO:0004760">
    <property type="term" value="F:L-serine-pyruvate transaminase activity"/>
    <property type="evidence" value="ECO:0007669"/>
    <property type="project" value="TreeGrafter"/>
</dbReference>
<comment type="function">
    <text evidence="2">Catalyzes the reversible conversion of 3-phosphohydroxypyruvate to phosphoserine and of 3-hydroxy-2-oxo-4-phosphonooxybutanoate to phosphohydroxythreonine.</text>
</comment>
<name>A0A9W5RFS2_9ACTO</name>
<dbReference type="Gene3D" id="3.90.1150.10">
    <property type="entry name" value="Aspartate Aminotransferase, domain 1"/>
    <property type="match status" value="1"/>
</dbReference>
<dbReference type="InterPro" id="IPR000192">
    <property type="entry name" value="Aminotrans_V_dom"/>
</dbReference>
<dbReference type="GO" id="GO:0008615">
    <property type="term" value="P:pyridoxine biosynthetic process"/>
    <property type="evidence" value="ECO:0007669"/>
    <property type="project" value="UniProtKB-KW"/>
</dbReference>
<feature type="domain" description="Aminotransferase class V" evidence="16">
    <location>
        <begin position="47"/>
        <end position="333"/>
    </location>
</feature>
<evidence type="ECO:0000313" key="17">
    <source>
        <dbReference type="EMBL" id="EPD31646.1"/>
    </source>
</evidence>
<keyword evidence="10" id="KW-0663">Pyridoxal phosphate</keyword>
<dbReference type="GO" id="GO:0006564">
    <property type="term" value="P:L-serine biosynthetic process"/>
    <property type="evidence" value="ECO:0007669"/>
    <property type="project" value="UniProtKB-KW"/>
</dbReference>
<dbReference type="SUPFAM" id="SSF53383">
    <property type="entry name" value="PLP-dependent transferases"/>
    <property type="match status" value="1"/>
</dbReference>
<evidence type="ECO:0000256" key="9">
    <source>
        <dbReference type="ARBA" id="ARBA00022679"/>
    </source>
</evidence>
<evidence type="ECO:0000256" key="5">
    <source>
        <dbReference type="ARBA" id="ARBA00013030"/>
    </source>
</evidence>
<keyword evidence="8" id="KW-0028">Amino-acid biosynthesis</keyword>
<dbReference type="GO" id="GO:0008453">
    <property type="term" value="F:alanine-glyoxylate transaminase activity"/>
    <property type="evidence" value="ECO:0007669"/>
    <property type="project" value="TreeGrafter"/>
</dbReference>
<comment type="cofactor">
    <cofactor evidence="1">
        <name>pyridoxal 5'-phosphate</name>
        <dbReference type="ChEBI" id="CHEBI:597326"/>
    </cofactor>
</comment>